<dbReference type="SMART" id="SM00382">
    <property type="entry name" value="AAA"/>
    <property type="match status" value="2"/>
</dbReference>
<dbReference type="CDD" id="cd18577">
    <property type="entry name" value="ABC_6TM_Pgp_ABCB1_D1_like"/>
    <property type="match status" value="1"/>
</dbReference>
<feature type="compositionally biased region" description="Low complexity" evidence="10">
    <location>
        <begin position="713"/>
        <end position="729"/>
    </location>
</feature>
<comment type="subcellular location">
    <subcellularLocation>
        <location evidence="1">Membrane</location>
        <topology evidence="1">Multi-pass membrane protein</topology>
    </subcellularLocation>
</comment>
<dbReference type="InterPro" id="IPR017871">
    <property type="entry name" value="ABC_transporter-like_CS"/>
</dbReference>
<dbReference type="GO" id="GO:0016887">
    <property type="term" value="F:ATP hydrolysis activity"/>
    <property type="evidence" value="ECO:0007669"/>
    <property type="project" value="InterPro"/>
</dbReference>
<dbReference type="PANTHER" id="PTHR43394:SF11">
    <property type="entry name" value="ATP-BINDING CASSETTE TRANSPORTER"/>
    <property type="match status" value="1"/>
</dbReference>
<dbReference type="FunFam" id="3.40.50.300:FF:000836">
    <property type="entry name" value="ABC transporter B family member 25"/>
    <property type="match status" value="1"/>
</dbReference>
<dbReference type="PROSITE" id="PS50929">
    <property type="entry name" value="ABC_TM1F"/>
    <property type="match status" value="2"/>
</dbReference>
<dbReference type="InterPro" id="IPR003439">
    <property type="entry name" value="ABC_transporter-like_ATP-bd"/>
</dbReference>
<dbReference type="Pfam" id="PF00005">
    <property type="entry name" value="ABC_tran"/>
    <property type="match status" value="2"/>
</dbReference>
<dbReference type="Gene3D" id="3.40.50.300">
    <property type="entry name" value="P-loop containing nucleotide triphosphate hydrolases"/>
    <property type="match status" value="2"/>
</dbReference>
<evidence type="ECO:0000256" key="1">
    <source>
        <dbReference type="ARBA" id="ARBA00004141"/>
    </source>
</evidence>
<evidence type="ECO:0008006" key="15">
    <source>
        <dbReference type="Google" id="ProtNLM"/>
    </source>
</evidence>
<dbReference type="InterPro" id="IPR039421">
    <property type="entry name" value="Type_1_exporter"/>
</dbReference>
<evidence type="ECO:0000256" key="2">
    <source>
        <dbReference type="ARBA" id="ARBA00007577"/>
    </source>
</evidence>
<dbReference type="SUPFAM" id="SSF90123">
    <property type="entry name" value="ABC transporter transmembrane region"/>
    <property type="match status" value="2"/>
</dbReference>
<feature type="transmembrane region" description="Helical" evidence="11">
    <location>
        <begin position="1046"/>
        <end position="1070"/>
    </location>
</feature>
<evidence type="ECO:0000256" key="8">
    <source>
        <dbReference type="ARBA" id="ARBA00022989"/>
    </source>
</evidence>
<evidence type="ECO:0000256" key="11">
    <source>
        <dbReference type="SAM" id="Phobius"/>
    </source>
</evidence>
<dbReference type="InterPro" id="IPR027417">
    <property type="entry name" value="P-loop_NTPase"/>
</dbReference>
<dbReference type="GO" id="GO:0015421">
    <property type="term" value="F:ABC-type oligopeptide transporter activity"/>
    <property type="evidence" value="ECO:0007669"/>
    <property type="project" value="TreeGrafter"/>
</dbReference>
<dbReference type="GO" id="GO:0005743">
    <property type="term" value="C:mitochondrial inner membrane"/>
    <property type="evidence" value="ECO:0007669"/>
    <property type="project" value="TreeGrafter"/>
</dbReference>
<dbReference type="InterPro" id="IPR011527">
    <property type="entry name" value="ABC1_TM_dom"/>
</dbReference>
<keyword evidence="9 11" id="KW-0472">Membrane</keyword>
<dbReference type="PROSITE" id="PS00211">
    <property type="entry name" value="ABC_TRANSPORTER_1"/>
    <property type="match status" value="2"/>
</dbReference>
<keyword evidence="7" id="KW-0067">ATP-binding</keyword>
<feature type="transmembrane region" description="Helical" evidence="11">
    <location>
        <begin position="1206"/>
        <end position="1229"/>
    </location>
</feature>
<dbReference type="Gene3D" id="1.20.1560.10">
    <property type="entry name" value="ABC transporter type 1, transmembrane domain"/>
    <property type="match status" value="2"/>
</dbReference>
<name>A0A7S2YI40_9STRA</name>
<gene>
    <name evidence="14" type="ORF">APAL1065_LOCUS17933</name>
</gene>
<feature type="region of interest" description="Disordered" evidence="10">
    <location>
        <begin position="705"/>
        <end position="732"/>
    </location>
</feature>
<dbReference type="GO" id="GO:0090374">
    <property type="term" value="P:oligopeptide export from mitochondrion"/>
    <property type="evidence" value="ECO:0007669"/>
    <property type="project" value="TreeGrafter"/>
</dbReference>
<feature type="transmembrane region" description="Helical" evidence="11">
    <location>
        <begin position="200"/>
        <end position="220"/>
    </location>
</feature>
<feature type="region of interest" description="Disordered" evidence="10">
    <location>
        <begin position="1"/>
        <end position="29"/>
    </location>
</feature>
<dbReference type="PANTHER" id="PTHR43394">
    <property type="entry name" value="ATP-DEPENDENT PERMEASE MDL1, MITOCHONDRIAL"/>
    <property type="match status" value="1"/>
</dbReference>
<dbReference type="InterPro" id="IPR036640">
    <property type="entry name" value="ABC1_TM_sf"/>
</dbReference>
<feature type="transmembrane region" description="Helical" evidence="11">
    <location>
        <begin position="1117"/>
        <end position="1138"/>
    </location>
</feature>
<feature type="transmembrane region" description="Helical" evidence="11">
    <location>
        <begin position="1338"/>
        <end position="1356"/>
    </location>
</feature>
<keyword evidence="3" id="KW-0813">Transport</keyword>
<dbReference type="GO" id="GO:0005524">
    <property type="term" value="F:ATP binding"/>
    <property type="evidence" value="ECO:0007669"/>
    <property type="project" value="UniProtKB-KW"/>
</dbReference>
<evidence type="ECO:0000256" key="3">
    <source>
        <dbReference type="ARBA" id="ARBA00022448"/>
    </source>
</evidence>
<dbReference type="EMBL" id="HBHT01026730">
    <property type="protein sequence ID" value="CAD9977810.1"/>
    <property type="molecule type" value="Transcribed_RNA"/>
</dbReference>
<feature type="transmembrane region" description="Helical" evidence="11">
    <location>
        <begin position="99"/>
        <end position="128"/>
    </location>
</feature>
<keyword evidence="8 11" id="KW-1133">Transmembrane helix</keyword>
<feature type="domain" description="ABC transmembrane type-1" evidence="13">
    <location>
        <begin position="1116"/>
        <end position="1364"/>
    </location>
</feature>
<feature type="transmembrane region" description="Helical" evidence="11">
    <location>
        <begin position="175"/>
        <end position="194"/>
    </location>
</feature>
<dbReference type="CDD" id="cd03249">
    <property type="entry name" value="ABC_MTABC3_MDL1_MDL2"/>
    <property type="match status" value="2"/>
</dbReference>
<feature type="transmembrane region" description="Helical" evidence="11">
    <location>
        <begin position="55"/>
        <end position="79"/>
    </location>
</feature>
<keyword evidence="5" id="KW-0677">Repeat</keyword>
<proteinExistence type="inferred from homology"/>
<evidence type="ECO:0000256" key="4">
    <source>
        <dbReference type="ARBA" id="ARBA00022692"/>
    </source>
</evidence>
<organism evidence="14">
    <name type="scientific">Entomoneis paludosa</name>
    <dbReference type="NCBI Taxonomy" id="265537"/>
    <lineage>
        <taxon>Eukaryota</taxon>
        <taxon>Sar</taxon>
        <taxon>Stramenopiles</taxon>
        <taxon>Ochrophyta</taxon>
        <taxon>Bacillariophyta</taxon>
        <taxon>Bacillariophyceae</taxon>
        <taxon>Bacillariophycidae</taxon>
        <taxon>Entomoneidaceae</taxon>
        <taxon>Entomoneis</taxon>
    </lineage>
</organism>
<evidence type="ECO:0000256" key="10">
    <source>
        <dbReference type="SAM" id="MobiDB-lite"/>
    </source>
</evidence>
<evidence type="ECO:0000313" key="14">
    <source>
        <dbReference type="EMBL" id="CAD9977810.1"/>
    </source>
</evidence>
<dbReference type="InterPro" id="IPR003593">
    <property type="entry name" value="AAA+_ATPase"/>
</dbReference>
<evidence type="ECO:0000256" key="6">
    <source>
        <dbReference type="ARBA" id="ARBA00022741"/>
    </source>
</evidence>
<keyword evidence="6" id="KW-0547">Nucleotide-binding</keyword>
<evidence type="ECO:0000256" key="7">
    <source>
        <dbReference type="ARBA" id="ARBA00022840"/>
    </source>
</evidence>
<evidence type="ECO:0000256" key="9">
    <source>
        <dbReference type="ARBA" id="ARBA00023136"/>
    </source>
</evidence>
<dbReference type="PROSITE" id="PS50893">
    <property type="entry name" value="ABC_TRANSPORTER_2"/>
    <property type="match status" value="2"/>
</dbReference>
<reference evidence="14" key="1">
    <citation type="submission" date="2021-01" db="EMBL/GenBank/DDBJ databases">
        <authorList>
            <person name="Corre E."/>
            <person name="Pelletier E."/>
            <person name="Niang G."/>
            <person name="Scheremetjew M."/>
            <person name="Finn R."/>
            <person name="Kale V."/>
            <person name="Holt S."/>
            <person name="Cochrane G."/>
            <person name="Meng A."/>
            <person name="Brown T."/>
            <person name="Cohen L."/>
        </authorList>
    </citation>
    <scope>NUCLEOTIDE SEQUENCE</scope>
    <source>
        <strain evidence="14">CCMP125</strain>
    </source>
</reference>
<feature type="transmembrane region" description="Helical" evidence="11">
    <location>
        <begin position="287"/>
        <end position="307"/>
    </location>
</feature>
<dbReference type="FunFam" id="3.40.50.300:FF:000205">
    <property type="entry name" value="ABC transporter B family member 4"/>
    <property type="match status" value="1"/>
</dbReference>
<feature type="domain" description="ABC transporter" evidence="12">
    <location>
        <begin position="751"/>
        <end position="988"/>
    </location>
</feature>
<dbReference type="Pfam" id="PF00664">
    <property type="entry name" value="ABC_membrane"/>
    <property type="match status" value="2"/>
</dbReference>
<evidence type="ECO:0000259" key="12">
    <source>
        <dbReference type="PROSITE" id="PS50893"/>
    </source>
</evidence>
<comment type="similarity">
    <text evidence="2">Belongs to the ABC transporter superfamily. ABCB family. Multidrug resistance exporter (TC 3.A.1.201) subfamily.</text>
</comment>
<feature type="domain" description="ABC transmembrane type-1" evidence="13">
    <location>
        <begin position="58"/>
        <end position="360"/>
    </location>
</feature>
<sequence>MAGDEEANGKDAAMNDTNHSTASSTKKKSKAKPQQLATVGETLSFVWECGSKVRFLLIFGSFAAMLNGLVYPILAYLFSSAFADISSAENEGLKQVRELAYTFMLVGTYALICATIQGWCFEIVAYYGSQAFRLQWFRALLRQDPAYFDVRDIGGLAAQIGPNAGKFRRGVGRKMGEGIQFFTTGVGGLAYAFFSSWRVALVILAIIPFVAIAAMATVFYNQSKGKRAAASYKTAGSVAYSTVSAIRTVLSLNAIPSMVERYQEATSEAYELATQVLIKIGFANGSMLGTFLLLYAALTLYGSALLYRDVEDTGCDPSDGVSGNDTCDNSAPAVFGAMLGVAFAGQGISQFGNATEAFTAARVAVFEALAAIHRLPGADEEIIFKEEEESDADELGNTSHSGKGKDTKESKDTSAALVALADGGKSVQFGKDEKDGEMKPIKAILPKYEIDAFSNEGLKPTDIQGAISFQDVEFNYPTRVNDPILQGLSTEIKAGSTVAFVGPSGGGKSTVIAMIERFYDPSKGSILLDGTNLKDINVKHLRSSIGYVGQEPTLFATSIRGNIRYGKPDATDEEIEEAARLANAHDFITSFTEGYETQCGDKGSQLSGGQKQRIAIARVLVGNPKILLLDEATSALDAESELVVQDALDNILEKKKITTLVVAHRLSTIRNADEINVIVGGKVVEQGTHDELMGMQSYYRRLVDKQEGGGGDSNPSSNPSSRGPSRSNSAADLAKMDSSVMMGRADGAPHIRFRNVTFAYPTRPKKTILNKFNLVVKQGETIALVGPSGQGKSTTVGMIERFYDPTEGTVEYFGTDIKDLNVAWYRDQIGYVGQEPTLFNDTIANNVAYGAPGATREQIEEACKQANAHDFILEFNEGYETPLGEKTALSGGQKQRIAIARALLKSPKVLLLDEATSALDNESEALVQEAIDKLISSGEHTVLMIAHRLSTVRGADKIAVVADGKVVEFGSHDELLLKEDGRYKRLNESSKRTATMASTGLKQTIMSTVDEDEEEEEKHDWEKIEAELQEKAFNMQRARELASPDMFFICIGSIGAVMAGGVFPMWGVLFSETINILYRRVEPCDNALGEIPGGFDTCEDYWEDSADDMRDSSFTVAIFWGVVFVGCIIGNILTFWGFGMASERMNKRIRDSTFSALLRQEVAFFDKHSVGSITSQLQDDAAKLHAFSGEPIRAFVVASSSVLTGLVLSFIFMWPFALLAIGCVPLMGFATSIEMKQFLGEDEGTDSAADELNSPGGIIVETLLNIRTVSALTLEEQRFADYEKALLNSEPNHRFEAFMGGVTSGLSMFIQQWINALQMWFGGWLLFTFPEDYEFNDFLIANFAVLFALFGLGAAFQDVSDSNAVKVSAGRIFYLLDRVSAIDPMSEEGKKLDVDVSC</sequence>
<dbReference type="CDD" id="cd18578">
    <property type="entry name" value="ABC_6TM_Pgp_ABCB1_D2_like"/>
    <property type="match status" value="1"/>
</dbReference>
<feature type="region of interest" description="Disordered" evidence="10">
    <location>
        <begin position="387"/>
        <end position="411"/>
    </location>
</feature>
<feature type="domain" description="ABC transporter" evidence="12">
    <location>
        <begin position="467"/>
        <end position="705"/>
    </location>
</feature>
<keyword evidence="4 11" id="KW-0812">Transmembrane</keyword>
<protein>
    <recommendedName>
        <fullName evidence="15">Bile salt export pump</fullName>
    </recommendedName>
</protein>
<feature type="transmembrane region" description="Helical" evidence="11">
    <location>
        <begin position="1297"/>
        <end position="1318"/>
    </location>
</feature>
<evidence type="ECO:0000259" key="13">
    <source>
        <dbReference type="PROSITE" id="PS50929"/>
    </source>
</evidence>
<dbReference type="SUPFAM" id="SSF52540">
    <property type="entry name" value="P-loop containing nucleoside triphosphate hydrolases"/>
    <property type="match status" value="2"/>
</dbReference>
<accession>A0A7S2YI40</accession>
<evidence type="ECO:0000256" key="5">
    <source>
        <dbReference type="ARBA" id="ARBA00022737"/>
    </source>
</evidence>